<dbReference type="RefSeq" id="WP_072836482.1">
    <property type="nucleotide sequence ID" value="NZ_FQUU01000016.1"/>
</dbReference>
<dbReference type="InterPro" id="IPR029044">
    <property type="entry name" value="Nucleotide-diphossugar_trans"/>
</dbReference>
<dbReference type="Gene3D" id="3.90.550.10">
    <property type="entry name" value="Spore Coat Polysaccharide Biosynthesis Protein SpsA, Chain A"/>
    <property type="match status" value="1"/>
</dbReference>
<dbReference type="STRING" id="1121884.SAMN02745131_03349"/>
<reference evidence="6 7" key="1">
    <citation type="submission" date="2016-11" db="EMBL/GenBank/DDBJ databases">
        <authorList>
            <person name="Jaros S."/>
            <person name="Januszkiewicz K."/>
            <person name="Wedrychowicz H."/>
        </authorList>
    </citation>
    <scope>NUCLEOTIDE SEQUENCE [LARGE SCALE GENOMIC DNA]</scope>
    <source>
        <strain evidence="6 7">DSM 18119</strain>
    </source>
</reference>
<dbReference type="Proteomes" id="UP000184048">
    <property type="component" value="Unassembled WGS sequence"/>
</dbReference>
<dbReference type="InterPro" id="IPR001173">
    <property type="entry name" value="Glyco_trans_2-like"/>
</dbReference>
<evidence type="ECO:0000256" key="3">
    <source>
        <dbReference type="ARBA" id="ARBA00022679"/>
    </source>
</evidence>
<dbReference type="EMBL" id="FQUU01000016">
    <property type="protein sequence ID" value="SHF70744.1"/>
    <property type="molecule type" value="Genomic_DNA"/>
</dbReference>
<keyword evidence="3" id="KW-0808">Transferase</keyword>
<feature type="domain" description="Glycosyltransferase 2-like" evidence="5">
    <location>
        <begin position="12"/>
        <end position="186"/>
    </location>
</feature>
<evidence type="ECO:0000256" key="1">
    <source>
        <dbReference type="ARBA" id="ARBA00006739"/>
    </source>
</evidence>
<name>A0A1M5DV54_9BACT</name>
<dbReference type="CDD" id="cd04186">
    <property type="entry name" value="GT_2_like_c"/>
    <property type="match status" value="1"/>
</dbReference>
<gene>
    <name evidence="6" type="ORF">SAMN02745131_03349</name>
</gene>
<accession>A0A1M5DV54</accession>
<feature type="transmembrane region" description="Helical" evidence="4">
    <location>
        <begin position="252"/>
        <end position="269"/>
    </location>
</feature>
<keyword evidence="7" id="KW-1185">Reference proteome</keyword>
<protein>
    <recommendedName>
        <fullName evidence="5">Glycosyltransferase 2-like domain-containing protein</fullName>
    </recommendedName>
</protein>
<organism evidence="6 7">
    <name type="scientific">Flavisolibacter ginsengisoli DSM 18119</name>
    <dbReference type="NCBI Taxonomy" id="1121884"/>
    <lineage>
        <taxon>Bacteria</taxon>
        <taxon>Pseudomonadati</taxon>
        <taxon>Bacteroidota</taxon>
        <taxon>Chitinophagia</taxon>
        <taxon>Chitinophagales</taxon>
        <taxon>Chitinophagaceae</taxon>
        <taxon>Flavisolibacter</taxon>
    </lineage>
</organism>
<evidence type="ECO:0000313" key="7">
    <source>
        <dbReference type="Proteomes" id="UP000184048"/>
    </source>
</evidence>
<dbReference type="Pfam" id="PF00535">
    <property type="entry name" value="Glycos_transf_2"/>
    <property type="match status" value="1"/>
</dbReference>
<evidence type="ECO:0000259" key="5">
    <source>
        <dbReference type="Pfam" id="PF00535"/>
    </source>
</evidence>
<dbReference type="SUPFAM" id="SSF53448">
    <property type="entry name" value="Nucleotide-diphospho-sugar transferases"/>
    <property type="match status" value="1"/>
</dbReference>
<dbReference type="PANTHER" id="PTHR43179:SF12">
    <property type="entry name" value="GALACTOFURANOSYLTRANSFERASE GLFT2"/>
    <property type="match status" value="1"/>
</dbReference>
<keyword evidence="4" id="KW-0472">Membrane</keyword>
<keyword evidence="2" id="KW-0328">Glycosyltransferase</keyword>
<proteinExistence type="inferred from homology"/>
<evidence type="ECO:0000313" key="6">
    <source>
        <dbReference type="EMBL" id="SHF70744.1"/>
    </source>
</evidence>
<sequence>MLSPLTPKPRVSVITLNWNNQEITCDLLRSIKELNTYPNLEVIVVDNASKLDPTHAFLSVFPDAKVIRNKSNLGFSAGNNVGIRQASGDYLFLVNNDTEFTPHLIEGLVEIFTRFPDAGMVSPKFHYFFAKGTIEYAGYNPVNIFTGRNSMIGCREKDLGQYNAVKETNYAHGGGMMVSRKVIEEVGLMPEDFFLYYEELDWSVKIKKKGFKIYYQPASLIYHKESMTTGKMSPLKTFYLTRNRILFMRRNVPILGLGVFVLYFILFTIPKNTMTYLVKKQGEHLKWFWKGILWHFNSKIKFN</sequence>
<keyword evidence="4" id="KW-0812">Transmembrane</keyword>
<evidence type="ECO:0000256" key="2">
    <source>
        <dbReference type="ARBA" id="ARBA00022676"/>
    </source>
</evidence>
<comment type="similarity">
    <text evidence="1">Belongs to the glycosyltransferase 2 family.</text>
</comment>
<dbReference type="OrthoDB" id="9771846at2"/>
<evidence type="ECO:0000256" key="4">
    <source>
        <dbReference type="SAM" id="Phobius"/>
    </source>
</evidence>
<dbReference type="GO" id="GO:0016757">
    <property type="term" value="F:glycosyltransferase activity"/>
    <property type="evidence" value="ECO:0007669"/>
    <property type="project" value="UniProtKB-KW"/>
</dbReference>
<dbReference type="AlphaFoldDB" id="A0A1M5DV54"/>
<keyword evidence="4" id="KW-1133">Transmembrane helix</keyword>
<dbReference type="PANTHER" id="PTHR43179">
    <property type="entry name" value="RHAMNOSYLTRANSFERASE WBBL"/>
    <property type="match status" value="1"/>
</dbReference>